<dbReference type="Pfam" id="PF00571">
    <property type="entry name" value="CBS"/>
    <property type="match status" value="1"/>
</dbReference>
<dbReference type="RefSeq" id="WP_070048436.1">
    <property type="nucleotide sequence ID" value="NZ_CBCSDO010000003.1"/>
</dbReference>
<comment type="caution">
    <text evidence="2">The sequence shown here is derived from an EMBL/GenBank/DDBJ whole genome shotgun (WGS) entry which is preliminary data.</text>
</comment>
<keyword evidence="3" id="KW-1185">Reference proteome</keyword>
<reference evidence="3" key="1">
    <citation type="submission" date="2016-09" db="EMBL/GenBank/DDBJ databases">
        <authorList>
            <person name="Wan X."/>
            <person name="Hou S."/>
        </authorList>
    </citation>
    <scope>NUCLEOTIDE SEQUENCE [LARGE SCALE GENOMIC DNA]</scope>
    <source>
        <strain evidence="3">KH87</strain>
    </source>
</reference>
<dbReference type="Proteomes" id="UP000242258">
    <property type="component" value="Unassembled WGS sequence"/>
</dbReference>
<keyword evidence="2" id="KW-0808">Transferase</keyword>
<evidence type="ECO:0000313" key="2">
    <source>
        <dbReference type="EMBL" id="OEY68870.1"/>
    </source>
</evidence>
<dbReference type="OrthoDB" id="5295117at2"/>
<dbReference type="EMBL" id="MKEK01000001">
    <property type="protein sequence ID" value="OEY68870.1"/>
    <property type="molecule type" value="Genomic_DNA"/>
</dbReference>
<evidence type="ECO:0000313" key="3">
    <source>
        <dbReference type="Proteomes" id="UP000242258"/>
    </source>
</evidence>
<dbReference type="InterPro" id="IPR000644">
    <property type="entry name" value="CBS_dom"/>
</dbReference>
<accession>A0A1E7Q424</accession>
<dbReference type="STRING" id="1628148.BI198_04285"/>
<gene>
    <name evidence="2" type="ORF">BI198_04285</name>
</gene>
<name>A0A1E7Q424_9GAMM</name>
<dbReference type="GO" id="GO:0016301">
    <property type="term" value="F:kinase activity"/>
    <property type="evidence" value="ECO:0007669"/>
    <property type="project" value="UniProtKB-KW"/>
</dbReference>
<protein>
    <submittedName>
        <fullName evidence="2">Histidine kinase</fullName>
    </submittedName>
</protein>
<evidence type="ECO:0000259" key="1">
    <source>
        <dbReference type="Pfam" id="PF00571"/>
    </source>
</evidence>
<dbReference type="SUPFAM" id="SSF54631">
    <property type="entry name" value="CBS-domain pair"/>
    <property type="match status" value="1"/>
</dbReference>
<sequence length="186" mass="20611">MKTLPLFALEAIDHLVQPADFDGTALTSPALNVLVDFKHSQPNTILASATAADALALMQQDQTKIKLVMDNKDQLTGLIHLDLLSDQAIMRHVASGENRQDITVADLMRPRERIKGLAYQQLKNCTIADVVNTLQSSGEQYCLVIDRETHQIRGIISAQDIARRLRMPLTIQQAPTFLHIFDSISG</sequence>
<dbReference type="InterPro" id="IPR046342">
    <property type="entry name" value="CBS_dom_sf"/>
</dbReference>
<dbReference type="Gene3D" id="3.10.580.10">
    <property type="entry name" value="CBS-domain"/>
    <property type="match status" value="2"/>
</dbReference>
<proteinExistence type="predicted"/>
<organism evidence="2 3">
    <name type="scientific">Rheinheimera salexigens</name>
    <dbReference type="NCBI Taxonomy" id="1628148"/>
    <lineage>
        <taxon>Bacteria</taxon>
        <taxon>Pseudomonadati</taxon>
        <taxon>Pseudomonadota</taxon>
        <taxon>Gammaproteobacteria</taxon>
        <taxon>Chromatiales</taxon>
        <taxon>Chromatiaceae</taxon>
        <taxon>Rheinheimera</taxon>
    </lineage>
</organism>
<keyword evidence="2" id="KW-0418">Kinase</keyword>
<feature type="domain" description="CBS" evidence="1">
    <location>
        <begin position="40"/>
        <end position="81"/>
    </location>
</feature>
<dbReference type="AlphaFoldDB" id="A0A1E7Q424"/>